<dbReference type="OrthoDB" id="205092at2759"/>
<accession>F0YSP8</accession>
<dbReference type="InterPro" id="IPR014710">
    <property type="entry name" value="RmlC-like_jellyroll"/>
</dbReference>
<evidence type="ECO:0008006" key="3">
    <source>
        <dbReference type="Google" id="ProtNLM"/>
    </source>
</evidence>
<sequence>MARATVALTPQIQKRMDVLSKVFEGWEEDCMNCKAFAASLADWTTPKGAEVIREGEDAAQPQLLICESGAAEVFVTTTTKSGAKKQKRVARLVAPFYVGEGQVIARSVPTATIKAAQDLAGFSLDLES</sequence>
<gene>
    <name evidence="1" type="ORF">AURANDRAFT_69423</name>
</gene>
<evidence type="ECO:0000313" key="2">
    <source>
        <dbReference type="Proteomes" id="UP000002729"/>
    </source>
</evidence>
<dbReference type="Gene3D" id="2.60.120.10">
    <property type="entry name" value="Jelly Rolls"/>
    <property type="match status" value="1"/>
</dbReference>
<dbReference type="GeneID" id="20227497"/>
<keyword evidence="2" id="KW-1185">Reference proteome</keyword>
<evidence type="ECO:0000313" key="1">
    <source>
        <dbReference type="EMBL" id="EGB01861.1"/>
    </source>
</evidence>
<dbReference type="KEGG" id="aaf:AURANDRAFT_69423"/>
<name>F0YSP8_AURAN</name>
<dbReference type="RefSeq" id="XP_009043440.1">
    <property type="nucleotide sequence ID" value="XM_009045192.1"/>
</dbReference>
<proteinExistence type="predicted"/>
<reference evidence="1 2" key="1">
    <citation type="journal article" date="2011" name="Proc. Natl. Acad. Sci. U.S.A.">
        <title>Niche of harmful alga Aureococcus anophagefferens revealed through ecogenomics.</title>
        <authorList>
            <person name="Gobler C.J."/>
            <person name="Berry D.L."/>
            <person name="Dyhrman S.T."/>
            <person name="Wilhelm S.W."/>
            <person name="Salamov A."/>
            <person name="Lobanov A.V."/>
            <person name="Zhang Y."/>
            <person name="Collier J.L."/>
            <person name="Wurch L.L."/>
            <person name="Kustka A.B."/>
            <person name="Dill B.D."/>
            <person name="Shah M."/>
            <person name="VerBerkmoes N.C."/>
            <person name="Kuo A."/>
            <person name="Terry A."/>
            <person name="Pangilinan J."/>
            <person name="Lindquist E.A."/>
            <person name="Lucas S."/>
            <person name="Paulsen I.T."/>
            <person name="Hattenrath-Lehmann T.K."/>
            <person name="Talmage S.C."/>
            <person name="Walker E.A."/>
            <person name="Koch F."/>
            <person name="Burson A.M."/>
            <person name="Marcoval M.A."/>
            <person name="Tang Y.Z."/>
            <person name="Lecleir G.R."/>
            <person name="Coyne K.J."/>
            <person name="Berg G.M."/>
            <person name="Bertrand E.M."/>
            <person name="Saito M.A."/>
            <person name="Gladyshev V.N."/>
            <person name="Grigoriev I.V."/>
        </authorList>
    </citation>
    <scope>NUCLEOTIDE SEQUENCE [LARGE SCALE GENOMIC DNA]</scope>
    <source>
        <strain evidence="2">CCMP 1984</strain>
    </source>
</reference>
<dbReference type="Proteomes" id="UP000002729">
    <property type="component" value="Unassembled WGS sequence"/>
</dbReference>
<dbReference type="InParanoid" id="F0YSP8"/>
<dbReference type="SUPFAM" id="SSF51206">
    <property type="entry name" value="cAMP-binding domain-like"/>
    <property type="match status" value="1"/>
</dbReference>
<dbReference type="AlphaFoldDB" id="F0YSP8"/>
<organism evidence="2">
    <name type="scientific">Aureococcus anophagefferens</name>
    <name type="common">Harmful bloom alga</name>
    <dbReference type="NCBI Taxonomy" id="44056"/>
    <lineage>
        <taxon>Eukaryota</taxon>
        <taxon>Sar</taxon>
        <taxon>Stramenopiles</taxon>
        <taxon>Ochrophyta</taxon>
        <taxon>Pelagophyceae</taxon>
        <taxon>Pelagomonadales</taxon>
        <taxon>Pelagomonadaceae</taxon>
        <taxon>Aureococcus</taxon>
    </lineage>
</organism>
<feature type="non-terminal residue" evidence="1">
    <location>
        <position position="128"/>
    </location>
</feature>
<dbReference type="InterPro" id="IPR018490">
    <property type="entry name" value="cNMP-bd_dom_sf"/>
</dbReference>
<dbReference type="EMBL" id="GL834084">
    <property type="protein sequence ID" value="EGB01861.1"/>
    <property type="molecule type" value="Genomic_DNA"/>
</dbReference>
<protein>
    <recommendedName>
        <fullName evidence="3">Cyclic nucleotide-binding domain-containing protein</fullName>
    </recommendedName>
</protein>